<evidence type="ECO:0000313" key="2">
    <source>
        <dbReference type="Proteomes" id="UP000607653"/>
    </source>
</evidence>
<comment type="caution">
    <text evidence="1">The sequence shown here is derived from an EMBL/GenBank/DDBJ whole genome shotgun (WGS) entry which is preliminary data.</text>
</comment>
<organism evidence="1 2">
    <name type="scientific">Nelumbo nucifera</name>
    <name type="common">Sacred lotus</name>
    <dbReference type="NCBI Taxonomy" id="4432"/>
    <lineage>
        <taxon>Eukaryota</taxon>
        <taxon>Viridiplantae</taxon>
        <taxon>Streptophyta</taxon>
        <taxon>Embryophyta</taxon>
        <taxon>Tracheophyta</taxon>
        <taxon>Spermatophyta</taxon>
        <taxon>Magnoliopsida</taxon>
        <taxon>Proteales</taxon>
        <taxon>Nelumbonaceae</taxon>
        <taxon>Nelumbo</taxon>
    </lineage>
</organism>
<dbReference type="Proteomes" id="UP000607653">
    <property type="component" value="Unassembled WGS sequence"/>
</dbReference>
<proteinExistence type="predicted"/>
<gene>
    <name evidence="1" type="ORF">HUJ06_018707</name>
</gene>
<accession>A0A822ZWB0</accession>
<protein>
    <submittedName>
        <fullName evidence="1">Uncharacterized protein</fullName>
    </submittedName>
</protein>
<evidence type="ECO:0000313" key="1">
    <source>
        <dbReference type="EMBL" id="DAD48770.1"/>
    </source>
</evidence>
<dbReference type="EMBL" id="DUZY01000008">
    <property type="protein sequence ID" value="DAD48770.1"/>
    <property type="molecule type" value="Genomic_DNA"/>
</dbReference>
<sequence length="65" mass="7954">MPSFITKLKPVFSSRRERERRRLESISKQTRLYYLVYDKARQTKREEKKKKKIVLTCIPRTVEPI</sequence>
<reference evidence="1 2" key="1">
    <citation type="journal article" date="2020" name="Mol. Biol. Evol.">
        <title>Distinct Expression and Methylation Patterns for Genes with Different Fates following a Single Whole-Genome Duplication in Flowering Plants.</title>
        <authorList>
            <person name="Shi T."/>
            <person name="Rahmani R.S."/>
            <person name="Gugger P.F."/>
            <person name="Wang M."/>
            <person name="Li H."/>
            <person name="Zhang Y."/>
            <person name="Li Z."/>
            <person name="Wang Q."/>
            <person name="Van de Peer Y."/>
            <person name="Marchal K."/>
            <person name="Chen J."/>
        </authorList>
    </citation>
    <scope>NUCLEOTIDE SEQUENCE [LARGE SCALE GENOMIC DNA]</scope>
    <source>
        <tissue evidence="1">Leaf</tissue>
    </source>
</reference>
<name>A0A822ZWB0_NELNU</name>
<dbReference type="AlphaFoldDB" id="A0A822ZWB0"/>
<keyword evidence="2" id="KW-1185">Reference proteome</keyword>